<keyword evidence="1" id="KW-0472">Membrane</keyword>
<keyword evidence="1" id="KW-1133">Transmembrane helix</keyword>
<keyword evidence="1" id="KW-0812">Transmembrane</keyword>
<accession>A0A931EYV6</accession>
<keyword evidence="3" id="KW-1185">Reference proteome</keyword>
<reference evidence="2" key="1">
    <citation type="submission" date="2020-11" db="EMBL/GenBank/DDBJ databases">
        <title>Whole-genome analyses of Nonomuraea sp. K274.</title>
        <authorList>
            <person name="Veyisoglu A."/>
        </authorList>
    </citation>
    <scope>NUCLEOTIDE SEQUENCE</scope>
    <source>
        <strain evidence="2">K274</strain>
    </source>
</reference>
<proteinExistence type="predicted"/>
<evidence type="ECO:0000313" key="2">
    <source>
        <dbReference type="EMBL" id="MBF8185601.1"/>
    </source>
</evidence>
<dbReference type="RefSeq" id="WP_195894582.1">
    <property type="nucleotide sequence ID" value="NZ_JADOGI010000015.1"/>
</dbReference>
<comment type="caution">
    <text evidence="2">The sequence shown here is derived from an EMBL/GenBank/DDBJ whole genome shotgun (WGS) entry which is preliminary data.</text>
</comment>
<sequence length="72" mass="8186">MTLPLLVTLVSQSVQDLLRAQEPPAMAEALVVLVVIVLPGLLWARAWWRRHGRRLTRRSARRPPESTVAIHE</sequence>
<feature type="transmembrane region" description="Helical" evidence="1">
    <location>
        <begin position="30"/>
        <end position="48"/>
    </location>
</feature>
<dbReference type="EMBL" id="JADOGI010000015">
    <property type="protein sequence ID" value="MBF8185601.1"/>
    <property type="molecule type" value="Genomic_DNA"/>
</dbReference>
<gene>
    <name evidence="2" type="ORF">ITP53_07590</name>
</gene>
<evidence type="ECO:0000256" key="1">
    <source>
        <dbReference type="SAM" id="Phobius"/>
    </source>
</evidence>
<name>A0A931EYV6_9ACTN</name>
<evidence type="ECO:0000313" key="3">
    <source>
        <dbReference type="Proteomes" id="UP000605361"/>
    </source>
</evidence>
<organism evidence="2 3">
    <name type="scientific">Nonomuraea cypriaca</name>
    <dbReference type="NCBI Taxonomy" id="1187855"/>
    <lineage>
        <taxon>Bacteria</taxon>
        <taxon>Bacillati</taxon>
        <taxon>Actinomycetota</taxon>
        <taxon>Actinomycetes</taxon>
        <taxon>Streptosporangiales</taxon>
        <taxon>Streptosporangiaceae</taxon>
        <taxon>Nonomuraea</taxon>
    </lineage>
</organism>
<protein>
    <submittedName>
        <fullName evidence="2">Uncharacterized protein</fullName>
    </submittedName>
</protein>
<dbReference type="Proteomes" id="UP000605361">
    <property type="component" value="Unassembled WGS sequence"/>
</dbReference>
<dbReference type="AlphaFoldDB" id="A0A931EYV6"/>